<dbReference type="InterPro" id="IPR011623">
    <property type="entry name" value="7TMR_DISM_rcpt_extracell_dom1"/>
</dbReference>
<accession>A0A7Y9J0M2</accession>
<feature type="transmembrane region" description="Helical" evidence="5">
    <location>
        <begin position="322"/>
        <end position="343"/>
    </location>
</feature>
<feature type="transmembrane region" description="Helical" evidence="5">
    <location>
        <begin position="229"/>
        <end position="249"/>
    </location>
</feature>
<evidence type="ECO:0000256" key="6">
    <source>
        <dbReference type="SAM" id="SignalP"/>
    </source>
</evidence>
<proteinExistence type="predicted"/>
<evidence type="ECO:0000313" key="8">
    <source>
        <dbReference type="EMBL" id="NYE85579.1"/>
    </source>
</evidence>
<keyword evidence="5" id="KW-0472">Membrane</keyword>
<evidence type="ECO:0000313" key="9">
    <source>
        <dbReference type="Proteomes" id="UP000542125"/>
    </source>
</evidence>
<feature type="transmembrane region" description="Helical" evidence="5">
    <location>
        <begin position="379"/>
        <end position="396"/>
    </location>
</feature>
<evidence type="ECO:0000259" key="7">
    <source>
        <dbReference type="SMART" id="SM00387"/>
    </source>
</evidence>
<dbReference type="GO" id="GO:0000160">
    <property type="term" value="P:phosphorelay signal transduction system"/>
    <property type="evidence" value="ECO:0007669"/>
    <property type="project" value="UniProtKB-KW"/>
</dbReference>
<evidence type="ECO:0000256" key="4">
    <source>
        <dbReference type="SAM" id="MobiDB-lite"/>
    </source>
</evidence>
<name>A0A7Y9J0M2_9BURK</name>
<organism evidence="8 9">
    <name type="scientific">Pigmentiphaga litoralis</name>
    <dbReference type="NCBI Taxonomy" id="516702"/>
    <lineage>
        <taxon>Bacteria</taxon>
        <taxon>Pseudomonadati</taxon>
        <taxon>Pseudomonadota</taxon>
        <taxon>Betaproteobacteria</taxon>
        <taxon>Burkholderiales</taxon>
        <taxon>Alcaligenaceae</taxon>
        <taxon>Pigmentiphaga</taxon>
    </lineage>
</organism>
<dbReference type="AlphaFoldDB" id="A0A7Y9J0M2"/>
<dbReference type="SMART" id="SM00387">
    <property type="entry name" value="HATPase_c"/>
    <property type="match status" value="1"/>
</dbReference>
<dbReference type="PANTHER" id="PTHR24421">
    <property type="entry name" value="NITRATE/NITRITE SENSOR PROTEIN NARX-RELATED"/>
    <property type="match status" value="1"/>
</dbReference>
<feature type="region of interest" description="Disordered" evidence="4">
    <location>
        <begin position="451"/>
        <end position="470"/>
    </location>
</feature>
<feature type="transmembrane region" description="Helical" evidence="5">
    <location>
        <begin position="256"/>
        <end position="275"/>
    </location>
</feature>
<dbReference type="Pfam" id="PF02518">
    <property type="entry name" value="HATPase_c"/>
    <property type="match status" value="1"/>
</dbReference>
<feature type="chain" id="PRO_5030653989" description="Histidine kinase/HSP90-like ATPase domain-containing protein" evidence="6">
    <location>
        <begin position="26"/>
        <end position="648"/>
    </location>
</feature>
<feature type="transmembrane region" description="Helical" evidence="5">
    <location>
        <begin position="287"/>
        <end position="310"/>
    </location>
</feature>
<keyword evidence="3" id="KW-0902">Two-component regulatory system</keyword>
<gene>
    <name evidence="8" type="ORF">FHW18_004886</name>
</gene>
<feature type="transmembrane region" description="Helical" evidence="5">
    <location>
        <begin position="349"/>
        <end position="367"/>
    </location>
</feature>
<dbReference type="EMBL" id="JACBYR010000002">
    <property type="protein sequence ID" value="NYE85579.1"/>
    <property type="molecule type" value="Genomic_DNA"/>
</dbReference>
<evidence type="ECO:0000256" key="5">
    <source>
        <dbReference type="SAM" id="Phobius"/>
    </source>
</evidence>
<dbReference type="InterPro" id="IPR003594">
    <property type="entry name" value="HATPase_dom"/>
</dbReference>
<dbReference type="InterPro" id="IPR036890">
    <property type="entry name" value="HATPase_C_sf"/>
</dbReference>
<dbReference type="Gene3D" id="3.30.565.10">
    <property type="entry name" value="Histidine kinase-like ATPase, C-terminal domain"/>
    <property type="match status" value="1"/>
</dbReference>
<comment type="caution">
    <text evidence="8">The sequence shown here is derived from an EMBL/GenBank/DDBJ whole genome shotgun (WGS) entry which is preliminary data.</text>
</comment>
<dbReference type="SUPFAM" id="SSF55874">
    <property type="entry name" value="ATPase domain of HSP90 chaperone/DNA topoisomerase II/histidine kinase"/>
    <property type="match status" value="1"/>
</dbReference>
<protein>
    <recommendedName>
        <fullName evidence="7">Histidine kinase/HSP90-like ATPase domain-containing protein</fullName>
    </recommendedName>
</protein>
<dbReference type="Pfam" id="PF07695">
    <property type="entry name" value="7TMR-DISM_7TM"/>
    <property type="match status" value="1"/>
</dbReference>
<evidence type="ECO:0000256" key="1">
    <source>
        <dbReference type="ARBA" id="ARBA00022679"/>
    </source>
</evidence>
<reference evidence="8 9" key="1">
    <citation type="submission" date="2020-07" db="EMBL/GenBank/DDBJ databases">
        <title>Genomic Encyclopedia of Type Strains, Phase IV (KMG-V): Genome sequencing to study the core and pangenomes of soil and plant-associated prokaryotes.</title>
        <authorList>
            <person name="Whitman W."/>
        </authorList>
    </citation>
    <scope>NUCLEOTIDE SEQUENCE [LARGE SCALE GENOMIC DNA]</scope>
    <source>
        <strain evidence="8 9">SAS40</strain>
    </source>
</reference>
<keyword evidence="6" id="KW-0732">Signal</keyword>
<feature type="signal peptide" evidence="6">
    <location>
        <begin position="1"/>
        <end position="25"/>
    </location>
</feature>
<evidence type="ECO:0000256" key="2">
    <source>
        <dbReference type="ARBA" id="ARBA00022777"/>
    </source>
</evidence>
<keyword evidence="2" id="KW-0418">Kinase</keyword>
<dbReference type="CDD" id="cd16917">
    <property type="entry name" value="HATPase_UhpB-NarQ-NarX-like"/>
    <property type="match status" value="1"/>
</dbReference>
<evidence type="ECO:0000256" key="3">
    <source>
        <dbReference type="ARBA" id="ARBA00023012"/>
    </source>
</evidence>
<dbReference type="Proteomes" id="UP000542125">
    <property type="component" value="Unassembled WGS sequence"/>
</dbReference>
<dbReference type="GO" id="GO:0016301">
    <property type="term" value="F:kinase activity"/>
    <property type="evidence" value="ECO:0007669"/>
    <property type="project" value="UniProtKB-KW"/>
</dbReference>
<dbReference type="RefSeq" id="WP_179589624.1">
    <property type="nucleotide sequence ID" value="NZ_JACBYR010000002.1"/>
</dbReference>
<feature type="domain" description="Histidine kinase/HSP90-like ATPase" evidence="7">
    <location>
        <begin position="555"/>
        <end position="648"/>
    </location>
</feature>
<dbReference type="InterPro" id="IPR050482">
    <property type="entry name" value="Sensor_HK_TwoCompSys"/>
</dbReference>
<sequence length="648" mass="71637">MMNRLAVLAALLIVAALGLDRYASAPDPFLEPGSLNVRQAQKLDQPSIGFSPAPYTIDPRADPGVAIAPTTIEPDVRLSDSLPADAPPGGWTDVNLPHASPYSRLKPAPRPNENLASTTITWYRLQTAPFTPIKGPRYLYIPRWKAAGRIAIYADSRLLYQSDFNLSTPLNAPIWIPLDNFGDASPPDTVTLRIQHLRNLDSALSTVWVGTADALRWRYQWRNWLQNRLPLASSVAFLAMGIFVLFVWRRNRSEKLYLLFALMSVAVYVRSLRYYVGSDWIPLDDAWFTWADVTARFVVVFLAHLILVELHGRPRPLLQRTLIVTTVASSLLTLPFVLAMPYVGIVGPLIYLPLLLLGLLVFGTGIWDARSGHSNPGMLVAAWGLLGVTLGVHDWLMHNNLVDIDHLLLGAFVNVGACLILMYLVLQRYMAAIDNVVEVDTSDGQPRLRVIEQRGSPSDGRRRKREMRPGLDAARTSAVGPVECGQLDSADVADILKECVEDLKLSIDSSESVDADLLLLLDTLRFRLGPRLDKLGIALRWEVKDVGSRDRLAPRVSLHILRILLEAFTNIIKHAHATEICVATAETADGIRLTIIDNGVGFALAPARQSGGSGLQNQLRRAKAIGARVRWTSAGRGTCFLLWLPTVR</sequence>
<keyword evidence="5" id="KW-0812">Transmembrane</keyword>
<feature type="transmembrane region" description="Helical" evidence="5">
    <location>
        <begin position="408"/>
        <end position="426"/>
    </location>
</feature>
<keyword evidence="1" id="KW-0808">Transferase</keyword>
<keyword evidence="5" id="KW-1133">Transmembrane helix</keyword>
<keyword evidence="9" id="KW-1185">Reference proteome</keyword>